<sequence>MIKANKLGSFSLLLFAVTIASLFVGNGFLRAANLCVTVAAAAIMVVHKKQGKAKAAAF</sequence>
<dbReference type="GeneID" id="92929980"/>
<dbReference type="RefSeq" id="WP_012011577.1">
    <property type="nucleotide sequence ID" value="NC_009848.4"/>
</dbReference>
<proteinExistence type="predicted"/>
<reference evidence="1 2" key="3">
    <citation type="journal article" date="2013" name="PLoS ONE">
        <title>Candidate genes that may be responsible for the unusual resistances exhibited by Bacillus pumilus SAFR-032 spores.</title>
        <authorList>
            <person name="Tirumalai M.R."/>
            <person name="Rastogi R."/>
            <person name="Zamani N."/>
            <person name="O'Bryant Williams E."/>
            <person name="Allen S."/>
            <person name="Diouf F."/>
            <person name="Kwende S."/>
            <person name="Weinstock G.M."/>
            <person name="Venkateswaran K.J."/>
            <person name="Fox G.E."/>
        </authorList>
    </citation>
    <scope>NUCLEOTIDE SEQUENCE [LARGE SCALE GENOMIC DNA]</scope>
    <source>
        <strain evidence="1 2">SAFR-032</strain>
    </source>
</reference>
<gene>
    <name evidence="1" type="ordered locus">BPUM_3366</name>
</gene>
<accession>A8FIF1</accession>
<dbReference type="STRING" id="315750.BPUM_3366"/>
<keyword evidence="2" id="KW-1185">Reference proteome</keyword>
<dbReference type="EMBL" id="CP000813">
    <property type="protein sequence ID" value="ABV64018.1"/>
    <property type="molecule type" value="Genomic_DNA"/>
</dbReference>
<dbReference type="HOGENOM" id="CLU_2969867_0_0_9"/>
<dbReference type="AlphaFoldDB" id="A8FIF1"/>
<name>A8FIF1_BACP2</name>
<reference evidence="1 2" key="2">
    <citation type="journal article" date="2013" name="Extremophiles">
        <title>An ICEBs1-like element may be associated with the extreme radiation and desiccation resistance of Bacillus pumilus SAFR-032 spores.</title>
        <authorList>
            <person name="Tirumalai M.R."/>
            <person name="Fox G.E."/>
        </authorList>
    </citation>
    <scope>NUCLEOTIDE SEQUENCE [LARGE SCALE GENOMIC DNA]</scope>
    <source>
        <strain evidence="1 2">SAFR-032</strain>
    </source>
</reference>
<dbReference type="KEGG" id="bpu:BPUM_3366"/>
<reference evidence="1 2" key="1">
    <citation type="journal article" date="2007" name="PLoS ONE">
        <title>Paradoxical DNA repair and peroxide resistance gene conservation in Bacillus pumilus SAFR-032.</title>
        <authorList>
            <person name="Gioia J."/>
            <person name="Yerrapragada S."/>
            <person name="Qin X."/>
            <person name="Jiang H."/>
            <person name="Igboeli O.C."/>
            <person name="Muzny D."/>
            <person name="Dugan-Rocha S."/>
            <person name="Ding Y."/>
            <person name="Hawes A."/>
            <person name="Liu W."/>
            <person name="Perez L."/>
            <person name="Kovar C."/>
            <person name="Dinh H."/>
            <person name="Lee S."/>
            <person name="Nazareth L."/>
            <person name="Blyth P."/>
            <person name="Holder M."/>
            <person name="Buhay C."/>
            <person name="Tirumalai M.R."/>
            <person name="Liu Y."/>
            <person name="Dasgupta I."/>
            <person name="Bokhetache L."/>
            <person name="Fujita M."/>
            <person name="Karouia F."/>
            <person name="Eswara Moorthy P."/>
            <person name="Siefert J."/>
            <person name="Uzman A."/>
            <person name="Buzumbo P."/>
            <person name="Verma A."/>
            <person name="Zwiya H."/>
            <person name="McWilliams B.D."/>
            <person name="Olowu A."/>
            <person name="Clinkenbeard K.D."/>
            <person name="Newcombe D."/>
            <person name="Golebiewski L."/>
            <person name="Petrosino J.F."/>
            <person name="Nicholson W.L."/>
            <person name="Fox G.E."/>
            <person name="Venkateswaran K."/>
            <person name="Highlander S.K."/>
            <person name="Weinstock G.M."/>
        </authorList>
    </citation>
    <scope>NUCLEOTIDE SEQUENCE [LARGE SCALE GENOMIC DNA]</scope>
    <source>
        <strain evidence="1 2">SAFR-032</strain>
    </source>
</reference>
<dbReference type="Proteomes" id="UP000001355">
    <property type="component" value="Chromosome"/>
</dbReference>
<evidence type="ECO:0000313" key="2">
    <source>
        <dbReference type="Proteomes" id="UP000001355"/>
    </source>
</evidence>
<organism evidence="1 2">
    <name type="scientific">Bacillus pumilus (strain SAFR-032)</name>
    <dbReference type="NCBI Taxonomy" id="315750"/>
    <lineage>
        <taxon>Bacteria</taxon>
        <taxon>Bacillati</taxon>
        <taxon>Bacillota</taxon>
        <taxon>Bacilli</taxon>
        <taxon>Bacillales</taxon>
        <taxon>Bacillaceae</taxon>
        <taxon>Bacillus</taxon>
    </lineage>
</organism>
<protein>
    <submittedName>
        <fullName evidence="1">Uncharacterized protein</fullName>
    </submittedName>
</protein>
<evidence type="ECO:0000313" key="1">
    <source>
        <dbReference type="EMBL" id="ABV64018.1"/>
    </source>
</evidence>